<evidence type="ECO:0000259" key="12">
    <source>
        <dbReference type="SMART" id="SM00829"/>
    </source>
</evidence>
<keyword evidence="4 11" id="KW-0862">Zinc</keyword>
<keyword evidence="6" id="KW-0520">NAD</keyword>
<evidence type="ECO:0000256" key="6">
    <source>
        <dbReference type="ARBA" id="ARBA00023027"/>
    </source>
</evidence>
<dbReference type="EC" id="1.1.1.9" evidence="9"/>
<dbReference type="GO" id="GO:0046526">
    <property type="term" value="F:D-xylulose reductase activity"/>
    <property type="evidence" value="ECO:0007669"/>
    <property type="project" value="UniProtKB-EC"/>
</dbReference>
<keyword evidence="3 11" id="KW-0479">Metal-binding</keyword>
<proteinExistence type="inferred from homology"/>
<dbReference type="InterPro" id="IPR002328">
    <property type="entry name" value="ADH_Zn_CS"/>
</dbReference>
<dbReference type="Gene3D" id="3.40.50.720">
    <property type="entry name" value="NAD(P)-binding Rossmann-like Domain"/>
    <property type="match status" value="1"/>
</dbReference>
<accession>A0A292Q838</accession>
<dbReference type="FunFam" id="3.40.50.720:FF:000068">
    <property type="entry name" value="Sorbitol dehydrogenase"/>
    <property type="match status" value="1"/>
</dbReference>
<feature type="domain" description="Enoyl reductase (ER)" evidence="12">
    <location>
        <begin position="11"/>
        <end position="357"/>
    </location>
</feature>
<dbReference type="GO" id="GO:0003939">
    <property type="term" value="F:L-iditol 2-dehydrogenase (NAD+) activity"/>
    <property type="evidence" value="ECO:0007669"/>
    <property type="project" value="TreeGrafter"/>
</dbReference>
<evidence type="ECO:0000256" key="7">
    <source>
        <dbReference type="ARBA" id="ARBA00024843"/>
    </source>
</evidence>
<dbReference type="InterPro" id="IPR011032">
    <property type="entry name" value="GroES-like_sf"/>
</dbReference>
<evidence type="ECO:0000256" key="10">
    <source>
        <dbReference type="ARBA" id="ARBA00030139"/>
    </source>
</evidence>
<dbReference type="GO" id="GO:0006062">
    <property type="term" value="P:sorbitol catabolic process"/>
    <property type="evidence" value="ECO:0007669"/>
    <property type="project" value="TreeGrafter"/>
</dbReference>
<comment type="cofactor">
    <cofactor evidence="1 11">
        <name>Zn(2+)</name>
        <dbReference type="ChEBI" id="CHEBI:29105"/>
    </cofactor>
</comment>
<dbReference type="SMART" id="SM00829">
    <property type="entry name" value="PKS_ER"/>
    <property type="match status" value="1"/>
</dbReference>
<evidence type="ECO:0000256" key="3">
    <source>
        <dbReference type="ARBA" id="ARBA00022723"/>
    </source>
</evidence>
<dbReference type="PROSITE" id="PS00059">
    <property type="entry name" value="ADH_ZINC"/>
    <property type="match status" value="1"/>
</dbReference>
<dbReference type="InterPro" id="IPR013149">
    <property type="entry name" value="ADH-like_C"/>
</dbReference>
<protein>
    <recommendedName>
        <fullName evidence="9">D-xylulose reductase</fullName>
        <ecNumber evidence="9">1.1.1.9</ecNumber>
    </recommendedName>
    <alternativeName>
        <fullName evidence="10">Xylitol dehydrogenase A</fullName>
    </alternativeName>
</protein>
<keyword evidence="14" id="KW-1185">Reference proteome</keyword>
<evidence type="ECO:0000256" key="4">
    <source>
        <dbReference type="ARBA" id="ARBA00022833"/>
    </source>
</evidence>
<dbReference type="Gene3D" id="3.90.180.10">
    <property type="entry name" value="Medium-chain alcohol dehydrogenases, catalytic domain"/>
    <property type="match status" value="1"/>
</dbReference>
<dbReference type="Pfam" id="PF08240">
    <property type="entry name" value="ADH_N"/>
    <property type="match status" value="1"/>
</dbReference>
<dbReference type="CDD" id="cd05285">
    <property type="entry name" value="sorbitol_DH"/>
    <property type="match status" value="1"/>
</dbReference>
<dbReference type="PANTHER" id="PTHR43161">
    <property type="entry name" value="SORBITOL DEHYDROGENASE"/>
    <property type="match status" value="1"/>
</dbReference>
<evidence type="ECO:0000313" key="13">
    <source>
        <dbReference type="EMBL" id="CUS15241.1"/>
    </source>
</evidence>
<dbReference type="EMBL" id="LN890949">
    <property type="protein sequence ID" value="CUS15241.1"/>
    <property type="molecule type" value="Genomic_DNA"/>
</dbReference>
<dbReference type="InterPro" id="IPR013154">
    <property type="entry name" value="ADH-like_N"/>
</dbReference>
<evidence type="ECO:0000256" key="5">
    <source>
        <dbReference type="ARBA" id="ARBA00023002"/>
    </source>
</evidence>
<comment type="pathway">
    <text evidence="8">Carbohydrate degradation; L-arabinose degradation via L-arabinitol; D-xylulose 5-phosphate from L-arabinose (fungal route): step 4/5.</text>
</comment>
<dbReference type="Pfam" id="PF00107">
    <property type="entry name" value="ADH_zinc_N"/>
    <property type="match status" value="1"/>
</dbReference>
<evidence type="ECO:0000256" key="11">
    <source>
        <dbReference type="RuleBase" id="RU361277"/>
    </source>
</evidence>
<evidence type="ECO:0000256" key="9">
    <source>
        <dbReference type="ARBA" id="ARBA00026119"/>
    </source>
</evidence>
<evidence type="ECO:0000313" key="14">
    <source>
        <dbReference type="Proteomes" id="UP001412239"/>
    </source>
</evidence>
<dbReference type="PANTHER" id="PTHR43161:SF9">
    <property type="entry name" value="SORBITOL DEHYDROGENASE"/>
    <property type="match status" value="1"/>
</dbReference>
<dbReference type="SUPFAM" id="SSF50129">
    <property type="entry name" value="GroES-like"/>
    <property type="match status" value="1"/>
</dbReference>
<reference evidence="13" key="1">
    <citation type="submission" date="2015-10" db="EMBL/GenBank/DDBJ databases">
        <authorList>
            <person name="Regsiter A."/>
            <person name="william w."/>
        </authorList>
    </citation>
    <scope>NUCLEOTIDE SEQUENCE</scope>
    <source>
        <strain evidence="13">Montdore</strain>
    </source>
</reference>
<dbReference type="InterPro" id="IPR020843">
    <property type="entry name" value="ER"/>
</dbReference>
<evidence type="ECO:0000256" key="2">
    <source>
        <dbReference type="ARBA" id="ARBA00008072"/>
    </source>
</evidence>
<sequence>MSPKNPSFVLKSIKDVTFEERPVPKIQNPTDVLIRVNVTGICGSDASPFYPSPVHYWQHGRIGDFILEAPMVPGHESAGTVVEIGPKVTSLKPDDHVALEPGVSCRRCPFCKAGEYNLCIDMKFAATPPYDGTLAKYYVLPEDFCVKLPESVSLDEGALVEPLAVGVHVVRKAGVKPGDSVVVFGAGPVGLLCCGVAKAFGATKVIAVDIIDSRLEFAERYAATGTFNATHSKNPNVNAAQIIKLFDLEFGADVSIDASGAAPSINTCVHVLRTGGTFVQVGMGTTEIAFPILKLCAKEITLKGSFRYGPGDYKLAVELIASGKVMVKELITGRVKFEDAEKAFEQVLNGQGIKTLIDGPLD</sequence>
<name>A0A292Q838_9PEZI</name>
<dbReference type="Proteomes" id="UP001412239">
    <property type="component" value="Unassembled WGS sequence"/>
</dbReference>
<gene>
    <name evidence="13" type="ORF">GSTUAT00000708001</name>
</gene>
<comment type="function">
    <text evidence="7">Xylitol dehydrogenase which catalyzes the conversion of xylitol to D-xylulose. Xylose is a major component of hemicelluloses such as xylan. Most fungi utilize D-xylose via three enzymatic reactions, xylose reductase (XR), xylitol dehydrogenase (XDH), and xylulokinase, to form xylulose 5-phosphate, which enters pentose phosphate pathway.</text>
</comment>
<dbReference type="AlphaFoldDB" id="A0A292Q838"/>
<dbReference type="InterPro" id="IPR036291">
    <property type="entry name" value="NAD(P)-bd_dom_sf"/>
</dbReference>
<dbReference type="InterPro" id="IPR045306">
    <property type="entry name" value="SDH-like"/>
</dbReference>
<dbReference type="GO" id="GO:0008270">
    <property type="term" value="F:zinc ion binding"/>
    <property type="evidence" value="ECO:0007669"/>
    <property type="project" value="InterPro"/>
</dbReference>
<dbReference type="SUPFAM" id="SSF51735">
    <property type="entry name" value="NAD(P)-binding Rossmann-fold domains"/>
    <property type="match status" value="1"/>
</dbReference>
<organism evidence="13 14">
    <name type="scientific">Tuber aestivum</name>
    <name type="common">summer truffle</name>
    <dbReference type="NCBI Taxonomy" id="59557"/>
    <lineage>
        <taxon>Eukaryota</taxon>
        <taxon>Fungi</taxon>
        <taxon>Dikarya</taxon>
        <taxon>Ascomycota</taxon>
        <taxon>Pezizomycotina</taxon>
        <taxon>Pezizomycetes</taxon>
        <taxon>Pezizales</taxon>
        <taxon>Tuberaceae</taxon>
        <taxon>Tuber</taxon>
    </lineage>
</organism>
<evidence type="ECO:0000256" key="8">
    <source>
        <dbReference type="ARBA" id="ARBA00025713"/>
    </source>
</evidence>
<evidence type="ECO:0000256" key="1">
    <source>
        <dbReference type="ARBA" id="ARBA00001947"/>
    </source>
</evidence>
<keyword evidence="5" id="KW-0560">Oxidoreductase</keyword>
<comment type="similarity">
    <text evidence="2 11">Belongs to the zinc-containing alcohol dehydrogenase family.</text>
</comment>